<dbReference type="InterPro" id="IPR052718">
    <property type="entry name" value="NmrA-type_oxidoreductase"/>
</dbReference>
<feature type="domain" description="NmrA-like" evidence="1">
    <location>
        <begin position="5"/>
        <end position="262"/>
    </location>
</feature>
<dbReference type="EMBL" id="HBIN01021168">
    <property type="protein sequence ID" value="CAE0446200.1"/>
    <property type="molecule type" value="Transcribed_RNA"/>
</dbReference>
<proteinExistence type="predicted"/>
<organism evidence="2">
    <name type="scientific">Aplanochytrium stocchinoi</name>
    <dbReference type="NCBI Taxonomy" id="215587"/>
    <lineage>
        <taxon>Eukaryota</taxon>
        <taxon>Sar</taxon>
        <taxon>Stramenopiles</taxon>
        <taxon>Bigyra</taxon>
        <taxon>Labyrinthulomycetes</taxon>
        <taxon>Thraustochytrida</taxon>
        <taxon>Thraustochytriidae</taxon>
        <taxon>Aplanochytrium</taxon>
    </lineage>
</organism>
<dbReference type="Gene3D" id="3.40.50.720">
    <property type="entry name" value="NAD(P)-binding Rossmann-like Domain"/>
    <property type="match status" value="1"/>
</dbReference>
<evidence type="ECO:0000259" key="1">
    <source>
        <dbReference type="Pfam" id="PF05368"/>
    </source>
</evidence>
<accession>A0A7S3PPC8</accession>
<dbReference type="PANTHER" id="PTHR47129:SF1">
    <property type="entry name" value="NMRA-LIKE DOMAIN-CONTAINING PROTEIN"/>
    <property type="match status" value="1"/>
</dbReference>
<reference evidence="2" key="1">
    <citation type="submission" date="2021-01" db="EMBL/GenBank/DDBJ databases">
        <authorList>
            <person name="Corre E."/>
            <person name="Pelletier E."/>
            <person name="Niang G."/>
            <person name="Scheremetjew M."/>
            <person name="Finn R."/>
            <person name="Kale V."/>
            <person name="Holt S."/>
            <person name="Cochrane G."/>
            <person name="Meng A."/>
            <person name="Brown T."/>
            <person name="Cohen L."/>
        </authorList>
    </citation>
    <scope>NUCLEOTIDE SEQUENCE</scope>
    <source>
        <strain evidence="2">GSBS06</strain>
    </source>
</reference>
<dbReference type="Pfam" id="PF05368">
    <property type="entry name" value="NmrA"/>
    <property type="match status" value="1"/>
</dbReference>
<dbReference type="SUPFAM" id="SSF51735">
    <property type="entry name" value="NAD(P)-binding Rossmann-fold domains"/>
    <property type="match status" value="1"/>
</dbReference>
<dbReference type="InterPro" id="IPR008030">
    <property type="entry name" value="NmrA-like"/>
</dbReference>
<name>A0A7S3PPC8_9STRA</name>
<dbReference type="PANTHER" id="PTHR47129">
    <property type="entry name" value="QUINONE OXIDOREDUCTASE 2"/>
    <property type="match status" value="1"/>
</dbReference>
<dbReference type="AlphaFoldDB" id="A0A7S3PPC8"/>
<gene>
    <name evidence="2" type="ORF">ASTO00021_LOCUS16207</name>
</gene>
<dbReference type="InterPro" id="IPR036291">
    <property type="entry name" value="NAD(P)-bd_dom_sf"/>
</dbReference>
<evidence type="ECO:0000313" key="2">
    <source>
        <dbReference type="EMBL" id="CAE0446200.1"/>
    </source>
</evidence>
<dbReference type="Gene3D" id="3.90.25.10">
    <property type="entry name" value="UDP-galactose 4-epimerase, domain 1"/>
    <property type="match status" value="1"/>
</dbReference>
<protein>
    <recommendedName>
        <fullName evidence="1">NmrA-like domain-containing protein</fullName>
    </recommendedName>
</protein>
<sequence>MKYRQTVLIVGSTGNIGSPTVLNLGKNHPDIQVKALVRPGAKVPETWNEFDNVQVVRCDLNDHAKVDQVVQGCDRIALITRNSNTQKEQELAVIEAARKHKVGFLAKISAYKHIVYEDSPVYCFRDHHAILKVLTKQTELDYAIVSPCFAYANHFMLSIPALKNGSPVKTPWPVDLKLPVQDGRDVADLLAKIMVTDNLAPYSKQHLELFGHHYSMSEMVQALGMAMGIPEAKCEQCTREEYQAILEASQLPTGLAEMISYIMTENVRLAESLQAGSVEETEKLIGHPVKDFPTFLRDFGLVEASEVRLEKFNRDNNHIPSCVQK</sequence>